<keyword evidence="1" id="KW-0472">Membrane</keyword>
<evidence type="ECO:0000256" key="1">
    <source>
        <dbReference type="SAM" id="Phobius"/>
    </source>
</evidence>
<protein>
    <submittedName>
        <fullName evidence="2">Uncharacterized protein</fullName>
    </submittedName>
</protein>
<feature type="transmembrane region" description="Helical" evidence="1">
    <location>
        <begin position="158"/>
        <end position="180"/>
    </location>
</feature>
<feature type="transmembrane region" description="Helical" evidence="1">
    <location>
        <begin position="12"/>
        <end position="30"/>
    </location>
</feature>
<comment type="caution">
    <text evidence="2">The sequence shown here is derived from an EMBL/GenBank/DDBJ whole genome shotgun (WGS) entry which is preliminary data.</text>
</comment>
<dbReference type="AlphaFoldDB" id="A0A9W7GSP4"/>
<keyword evidence="1" id="KW-1133">Transmembrane helix</keyword>
<evidence type="ECO:0000313" key="3">
    <source>
        <dbReference type="Proteomes" id="UP001165190"/>
    </source>
</evidence>
<name>A0A9W7GSP4_HIBTR</name>
<proteinExistence type="predicted"/>
<accession>A0A9W7GSP4</accession>
<evidence type="ECO:0000313" key="2">
    <source>
        <dbReference type="EMBL" id="GMI64347.1"/>
    </source>
</evidence>
<sequence length="188" mass="21033">MPKPWQTLDSSHISFLSSMVFYVHSVILICQTLGLSYNSTLLASFISVPCCFFIISNCLQMDESFGNLYQNHLLFVAAHLSTVCDYNNTDLARGKLLLCIGVLFLSLYSIYIWCCPRKTSGSSEKNRFHLVMVATSFSCMANGIGLVGRWFIPRDSLPWLMVGAGAMFSIGVVFFCCYLFSSGKFKKT</sequence>
<reference evidence="2" key="1">
    <citation type="submission" date="2023-05" db="EMBL/GenBank/DDBJ databases">
        <title>Genome and transcriptome analyses reveal genes involved in the formation of fine ridges on petal epidermal cells in Hibiscus trionum.</title>
        <authorList>
            <person name="Koshimizu S."/>
            <person name="Masuda S."/>
            <person name="Ishii T."/>
            <person name="Shirasu K."/>
            <person name="Hoshino A."/>
            <person name="Arita M."/>
        </authorList>
    </citation>
    <scope>NUCLEOTIDE SEQUENCE</scope>
    <source>
        <strain evidence="2">Hamamatsu line</strain>
    </source>
</reference>
<organism evidence="2 3">
    <name type="scientific">Hibiscus trionum</name>
    <name type="common">Flower of an hour</name>
    <dbReference type="NCBI Taxonomy" id="183268"/>
    <lineage>
        <taxon>Eukaryota</taxon>
        <taxon>Viridiplantae</taxon>
        <taxon>Streptophyta</taxon>
        <taxon>Embryophyta</taxon>
        <taxon>Tracheophyta</taxon>
        <taxon>Spermatophyta</taxon>
        <taxon>Magnoliopsida</taxon>
        <taxon>eudicotyledons</taxon>
        <taxon>Gunneridae</taxon>
        <taxon>Pentapetalae</taxon>
        <taxon>rosids</taxon>
        <taxon>malvids</taxon>
        <taxon>Malvales</taxon>
        <taxon>Malvaceae</taxon>
        <taxon>Malvoideae</taxon>
        <taxon>Hibiscus</taxon>
    </lineage>
</organism>
<dbReference type="EMBL" id="BSYR01000003">
    <property type="protein sequence ID" value="GMI64347.1"/>
    <property type="molecule type" value="Genomic_DNA"/>
</dbReference>
<keyword evidence="3" id="KW-1185">Reference proteome</keyword>
<dbReference type="Proteomes" id="UP001165190">
    <property type="component" value="Unassembled WGS sequence"/>
</dbReference>
<keyword evidence="1" id="KW-0812">Transmembrane</keyword>
<dbReference type="OrthoDB" id="1906275at2759"/>
<feature type="transmembrane region" description="Helical" evidence="1">
    <location>
        <begin position="95"/>
        <end position="116"/>
    </location>
</feature>
<gene>
    <name evidence="2" type="ORF">HRI_000104000</name>
</gene>
<feature type="transmembrane region" description="Helical" evidence="1">
    <location>
        <begin position="128"/>
        <end position="152"/>
    </location>
</feature>